<evidence type="ECO:0000313" key="3">
    <source>
        <dbReference type="EMBL" id="RAI44302.1"/>
    </source>
</evidence>
<evidence type="ECO:0000313" key="4">
    <source>
        <dbReference type="Proteomes" id="UP000249130"/>
    </source>
</evidence>
<feature type="transmembrane region" description="Helical" evidence="1">
    <location>
        <begin position="139"/>
        <end position="159"/>
    </location>
</feature>
<dbReference type="InterPro" id="IPR003675">
    <property type="entry name" value="Rce1/LyrA-like_dom"/>
</dbReference>
<keyword evidence="4" id="KW-1185">Reference proteome</keyword>
<organism evidence="3 4">
    <name type="scientific">Rhodoplanes roseus</name>
    <dbReference type="NCBI Taxonomy" id="29409"/>
    <lineage>
        <taxon>Bacteria</taxon>
        <taxon>Pseudomonadati</taxon>
        <taxon>Pseudomonadota</taxon>
        <taxon>Alphaproteobacteria</taxon>
        <taxon>Hyphomicrobiales</taxon>
        <taxon>Nitrobacteraceae</taxon>
        <taxon>Rhodoplanes</taxon>
    </lineage>
</organism>
<dbReference type="Proteomes" id="UP000249130">
    <property type="component" value="Unassembled WGS sequence"/>
</dbReference>
<dbReference type="Pfam" id="PF02517">
    <property type="entry name" value="Rce1-like"/>
    <property type="match status" value="1"/>
</dbReference>
<feature type="transmembrane region" description="Helical" evidence="1">
    <location>
        <begin position="171"/>
        <end position="188"/>
    </location>
</feature>
<keyword evidence="1" id="KW-0812">Transmembrane</keyword>
<dbReference type="GO" id="GO:0080120">
    <property type="term" value="P:CAAX-box protein maturation"/>
    <property type="evidence" value="ECO:0007669"/>
    <property type="project" value="UniProtKB-ARBA"/>
</dbReference>
<keyword evidence="1" id="KW-0472">Membrane</keyword>
<feature type="transmembrane region" description="Helical" evidence="1">
    <location>
        <begin position="12"/>
        <end position="35"/>
    </location>
</feature>
<feature type="transmembrane region" description="Helical" evidence="1">
    <location>
        <begin position="97"/>
        <end position="119"/>
    </location>
</feature>
<sequence>MRAPESAQAQPWGILATIAIAVLAFALGQAVAAVGLSAWLSPAALAGPALPADGIAVALVVIAANLIQTVTLVLAARVRSDSVLDYLGLDLPARRDLLIGLASLVALVVVADAATLAAGRDLVPPVQIATYRSAAQQGVLPFLWFALVIVAPIGEELLFRGFVFRGCARSDTSAMPTIVFTGFIFALLHVQYDWVGMALIFLVGLLLGWLRWRSGSTTLVILLHLLLNLEGTIETMLMAG</sequence>
<dbReference type="PANTHER" id="PTHR36435">
    <property type="entry name" value="SLR1288 PROTEIN"/>
    <property type="match status" value="1"/>
</dbReference>
<evidence type="ECO:0000256" key="1">
    <source>
        <dbReference type="SAM" id="Phobius"/>
    </source>
</evidence>
<dbReference type="InterPro" id="IPR052710">
    <property type="entry name" value="CAAX_protease"/>
</dbReference>
<comment type="caution">
    <text evidence="3">The sequence shown here is derived from an EMBL/GenBank/DDBJ whole genome shotgun (WGS) entry which is preliminary data.</text>
</comment>
<dbReference type="OrthoDB" id="9782250at2"/>
<feature type="transmembrane region" description="Helical" evidence="1">
    <location>
        <begin position="219"/>
        <end position="239"/>
    </location>
</feature>
<dbReference type="EMBL" id="NPEX01000050">
    <property type="protein sequence ID" value="RAI44302.1"/>
    <property type="molecule type" value="Genomic_DNA"/>
</dbReference>
<dbReference type="PANTHER" id="PTHR36435:SF1">
    <property type="entry name" value="CAAX AMINO TERMINAL PROTEASE FAMILY PROTEIN"/>
    <property type="match status" value="1"/>
</dbReference>
<feature type="transmembrane region" description="Helical" evidence="1">
    <location>
        <begin position="194"/>
        <end position="212"/>
    </location>
</feature>
<protein>
    <recommendedName>
        <fullName evidence="2">CAAX prenyl protease 2/Lysostaphin resistance protein A-like domain-containing protein</fullName>
    </recommendedName>
</protein>
<feature type="transmembrane region" description="Helical" evidence="1">
    <location>
        <begin position="55"/>
        <end position="76"/>
    </location>
</feature>
<evidence type="ECO:0000259" key="2">
    <source>
        <dbReference type="Pfam" id="PF02517"/>
    </source>
</evidence>
<proteinExistence type="predicted"/>
<dbReference type="GO" id="GO:0004175">
    <property type="term" value="F:endopeptidase activity"/>
    <property type="evidence" value="ECO:0007669"/>
    <property type="project" value="UniProtKB-ARBA"/>
</dbReference>
<gene>
    <name evidence="3" type="ORF">CH341_09845</name>
</gene>
<dbReference type="AlphaFoldDB" id="A0A327L472"/>
<keyword evidence="1" id="KW-1133">Transmembrane helix</keyword>
<reference evidence="3 4" key="1">
    <citation type="submission" date="2017-07" db="EMBL/GenBank/DDBJ databases">
        <title>Draft Genome Sequences of Select Purple Nonsulfur Bacteria.</title>
        <authorList>
            <person name="Lasarre B."/>
            <person name="Mckinlay J.B."/>
        </authorList>
    </citation>
    <scope>NUCLEOTIDE SEQUENCE [LARGE SCALE GENOMIC DNA]</scope>
    <source>
        <strain evidence="3 4">DSM 5909</strain>
    </source>
</reference>
<dbReference type="RefSeq" id="WP_111418870.1">
    <property type="nucleotide sequence ID" value="NZ_NPEX01000050.1"/>
</dbReference>
<accession>A0A327L472</accession>
<name>A0A327L472_9BRAD</name>
<feature type="domain" description="CAAX prenyl protease 2/Lysostaphin resistance protein A-like" evidence="2">
    <location>
        <begin position="141"/>
        <end position="229"/>
    </location>
</feature>